<sequence>MPAGVDHMTDITRARMHHHLNPPAMRTPHLCIDTEPNPNWAQAHMDPTVYMNNKTRCHTPAPVVPHTRWSRLCDTHHLSPNAPPIVQEKQPHRLLLGACWGPRGPRV</sequence>
<gene>
    <name evidence="1" type="ORF">BS47DRAFT_1364072</name>
</gene>
<evidence type="ECO:0000313" key="2">
    <source>
        <dbReference type="Proteomes" id="UP000886523"/>
    </source>
</evidence>
<reference evidence="1" key="1">
    <citation type="journal article" date="2020" name="Nat. Commun.">
        <title>Large-scale genome sequencing of mycorrhizal fungi provides insights into the early evolution of symbiotic traits.</title>
        <authorList>
            <person name="Miyauchi S."/>
            <person name="Kiss E."/>
            <person name="Kuo A."/>
            <person name="Drula E."/>
            <person name="Kohler A."/>
            <person name="Sanchez-Garcia M."/>
            <person name="Morin E."/>
            <person name="Andreopoulos B."/>
            <person name="Barry K.W."/>
            <person name="Bonito G."/>
            <person name="Buee M."/>
            <person name="Carver A."/>
            <person name="Chen C."/>
            <person name="Cichocki N."/>
            <person name="Clum A."/>
            <person name="Culley D."/>
            <person name="Crous P.W."/>
            <person name="Fauchery L."/>
            <person name="Girlanda M."/>
            <person name="Hayes R.D."/>
            <person name="Keri Z."/>
            <person name="LaButti K."/>
            <person name="Lipzen A."/>
            <person name="Lombard V."/>
            <person name="Magnuson J."/>
            <person name="Maillard F."/>
            <person name="Murat C."/>
            <person name="Nolan M."/>
            <person name="Ohm R.A."/>
            <person name="Pangilinan J."/>
            <person name="Pereira M.F."/>
            <person name="Perotto S."/>
            <person name="Peter M."/>
            <person name="Pfister S."/>
            <person name="Riley R."/>
            <person name="Sitrit Y."/>
            <person name="Stielow J.B."/>
            <person name="Szollosi G."/>
            <person name="Zifcakova L."/>
            <person name="Stursova M."/>
            <person name="Spatafora J.W."/>
            <person name="Tedersoo L."/>
            <person name="Vaario L.M."/>
            <person name="Yamada A."/>
            <person name="Yan M."/>
            <person name="Wang P."/>
            <person name="Xu J."/>
            <person name="Bruns T."/>
            <person name="Baldrian P."/>
            <person name="Vilgalys R."/>
            <person name="Dunand C."/>
            <person name="Henrissat B."/>
            <person name="Grigoriev I.V."/>
            <person name="Hibbett D."/>
            <person name="Nagy L.G."/>
            <person name="Martin F.M."/>
        </authorList>
    </citation>
    <scope>NUCLEOTIDE SEQUENCE</scope>
    <source>
        <strain evidence="1">UP504</strain>
    </source>
</reference>
<evidence type="ECO:0000313" key="1">
    <source>
        <dbReference type="EMBL" id="KAF9511123.1"/>
    </source>
</evidence>
<dbReference type="EMBL" id="MU129005">
    <property type="protein sequence ID" value="KAF9511123.1"/>
    <property type="molecule type" value="Genomic_DNA"/>
</dbReference>
<protein>
    <submittedName>
        <fullName evidence="1">Uncharacterized protein</fullName>
    </submittedName>
</protein>
<keyword evidence="2" id="KW-1185">Reference proteome</keyword>
<dbReference type="Proteomes" id="UP000886523">
    <property type="component" value="Unassembled WGS sequence"/>
</dbReference>
<dbReference type="AlphaFoldDB" id="A0A9P6ASG3"/>
<comment type="caution">
    <text evidence="1">The sequence shown here is derived from an EMBL/GenBank/DDBJ whole genome shotgun (WGS) entry which is preliminary data.</text>
</comment>
<name>A0A9P6ASG3_9AGAM</name>
<organism evidence="1 2">
    <name type="scientific">Hydnum rufescens UP504</name>
    <dbReference type="NCBI Taxonomy" id="1448309"/>
    <lineage>
        <taxon>Eukaryota</taxon>
        <taxon>Fungi</taxon>
        <taxon>Dikarya</taxon>
        <taxon>Basidiomycota</taxon>
        <taxon>Agaricomycotina</taxon>
        <taxon>Agaricomycetes</taxon>
        <taxon>Cantharellales</taxon>
        <taxon>Hydnaceae</taxon>
        <taxon>Hydnum</taxon>
    </lineage>
</organism>
<accession>A0A9P6ASG3</accession>
<proteinExistence type="predicted"/>